<proteinExistence type="predicted"/>
<gene>
    <name evidence="1" type="ORF">SLS62_007001</name>
</gene>
<dbReference type="SUPFAM" id="SSF54427">
    <property type="entry name" value="NTF2-like"/>
    <property type="match status" value="1"/>
</dbReference>
<sequence length="95" mass="10479">MGQAIKPVDARFPDDAVVSASREDFYAALRKRFEAISGKVEQHNTGREGRILGDLRLIWVPYTATVDGEVKEGGFNVFALLKNDDGWLISGLQIA</sequence>
<dbReference type="AlphaFoldDB" id="A0AAN9UND8"/>
<dbReference type="InterPro" id="IPR032710">
    <property type="entry name" value="NTF2-like_dom_sf"/>
</dbReference>
<protein>
    <submittedName>
        <fullName evidence="1">Uncharacterized protein</fullName>
    </submittedName>
</protein>
<name>A0AAN9UND8_9PEZI</name>
<evidence type="ECO:0000313" key="2">
    <source>
        <dbReference type="Proteomes" id="UP001320420"/>
    </source>
</evidence>
<reference evidence="1 2" key="1">
    <citation type="submission" date="2024-02" db="EMBL/GenBank/DDBJ databases">
        <title>De novo assembly and annotation of 12 fungi associated with fruit tree decline syndrome in Ontario, Canada.</title>
        <authorList>
            <person name="Sulman M."/>
            <person name="Ellouze W."/>
            <person name="Ilyukhin E."/>
        </authorList>
    </citation>
    <scope>NUCLEOTIDE SEQUENCE [LARGE SCALE GENOMIC DNA]</scope>
    <source>
        <strain evidence="1 2">M11/M66-122</strain>
    </source>
</reference>
<dbReference type="EMBL" id="JAKJXP020000055">
    <property type="protein sequence ID" value="KAK7751016.1"/>
    <property type="molecule type" value="Genomic_DNA"/>
</dbReference>
<organism evidence="1 2">
    <name type="scientific">Diatrype stigma</name>
    <dbReference type="NCBI Taxonomy" id="117547"/>
    <lineage>
        <taxon>Eukaryota</taxon>
        <taxon>Fungi</taxon>
        <taxon>Dikarya</taxon>
        <taxon>Ascomycota</taxon>
        <taxon>Pezizomycotina</taxon>
        <taxon>Sordariomycetes</taxon>
        <taxon>Xylariomycetidae</taxon>
        <taxon>Xylariales</taxon>
        <taxon>Diatrypaceae</taxon>
        <taxon>Diatrype</taxon>
    </lineage>
</organism>
<evidence type="ECO:0000313" key="1">
    <source>
        <dbReference type="EMBL" id="KAK7751016.1"/>
    </source>
</evidence>
<keyword evidence="2" id="KW-1185">Reference proteome</keyword>
<comment type="caution">
    <text evidence="1">The sequence shown here is derived from an EMBL/GenBank/DDBJ whole genome shotgun (WGS) entry which is preliminary data.</text>
</comment>
<accession>A0AAN9UND8</accession>
<dbReference type="Proteomes" id="UP001320420">
    <property type="component" value="Unassembled WGS sequence"/>
</dbReference>